<sequence length="92" mass="10364">MANLIERQGRKAIGPYPQGVGSQPPKDRAFFVYSLVLFLCNPLSNDKTKTIKANLSKGRDAKLKGLTRKGWQPATERSFIHAQMDPETYTRI</sequence>
<accession>A0ABQ2A0Q9</accession>
<evidence type="ECO:0000313" key="3">
    <source>
        <dbReference type="Proteomes" id="UP000605427"/>
    </source>
</evidence>
<name>A0ABQ2A0Q9_9BACL</name>
<dbReference type="EMBL" id="BMDD01000004">
    <property type="protein sequence ID" value="GGH82460.1"/>
    <property type="molecule type" value="Genomic_DNA"/>
</dbReference>
<organism evidence="2 3">
    <name type="scientific">Saccharibacillus endophyticus</name>
    <dbReference type="NCBI Taxonomy" id="2060666"/>
    <lineage>
        <taxon>Bacteria</taxon>
        <taxon>Bacillati</taxon>
        <taxon>Bacillota</taxon>
        <taxon>Bacilli</taxon>
        <taxon>Bacillales</taxon>
        <taxon>Paenibacillaceae</taxon>
        <taxon>Saccharibacillus</taxon>
    </lineage>
</organism>
<gene>
    <name evidence="2" type="ORF">GCM10007362_33810</name>
</gene>
<reference evidence="3" key="1">
    <citation type="journal article" date="2019" name="Int. J. Syst. Evol. Microbiol.">
        <title>The Global Catalogue of Microorganisms (GCM) 10K type strain sequencing project: providing services to taxonomists for standard genome sequencing and annotation.</title>
        <authorList>
            <consortium name="The Broad Institute Genomics Platform"/>
            <consortium name="The Broad Institute Genome Sequencing Center for Infectious Disease"/>
            <person name="Wu L."/>
            <person name="Ma J."/>
        </authorList>
    </citation>
    <scope>NUCLEOTIDE SEQUENCE [LARGE SCALE GENOMIC DNA]</scope>
    <source>
        <strain evidence="3">CCM 8702</strain>
    </source>
</reference>
<feature type="region of interest" description="Disordered" evidence="1">
    <location>
        <begin position="1"/>
        <end position="21"/>
    </location>
</feature>
<comment type="caution">
    <text evidence="2">The sequence shown here is derived from an EMBL/GenBank/DDBJ whole genome shotgun (WGS) entry which is preliminary data.</text>
</comment>
<protein>
    <submittedName>
        <fullName evidence="2">Uncharacterized protein</fullName>
    </submittedName>
</protein>
<keyword evidence="3" id="KW-1185">Reference proteome</keyword>
<proteinExistence type="predicted"/>
<evidence type="ECO:0000313" key="2">
    <source>
        <dbReference type="EMBL" id="GGH82460.1"/>
    </source>
</evidence>
<evidence type="ECO:0000256" key="1">
    <source>
        <dbReference type="SAM" id="MobiDB-lite"/>
    </source>
</evidence>
<dbReference type="Proteomes" id="UP000605427">
    <property type="component" value="Unassembled WGS sequence"/>
</dbReference>